<dbReference type="EMBL" id="PKPP01013200">
    <property type="protein sequence ID" value="PWA41255.1"/>
    <property type="molecule type" value="Genomic_DNA"/>
</dbReference>
<sequence>MVLIYGVPKNQHSSHEQEGLYPTGFKSRISYQRPTVVPGGDFAKTKHVVCMISNNRTVSDVFNRIDHKCMPTENLYTGMKVKVWKKVNSACDDLEKDYEEVGQDA</sequence>
<dbReference type="STRING" id="35608.A0A2U1KWX1"/>
<dbReference type="Gene3D" id="3.30.1330.20">
    <property type="entry name" value="Tubulin/FtsZ, C-terminal domain"/>
    <property type="match status" value="1"/>
</dbReference>
<dbReference type="Proteomes" id="UP000245207">
    <property type="component" value="Unassembled WGS sequence"/>
</dbReference>
<evidence type="ECO:0000256" key="1">
    <source>
        <dbReference type="ARBA" id="ARBA00022741"/>
    </source>
</evidence>
<dbReference type="SUPFAM" id="SSF55307">
    <property type="entry name" value="Tubulin C-terminal domain-like"/>
    <property type="match status" value="1"/>
</dbReference>
<accession>A0A2U1KWX1</accession>
<dbReference type="PRINTS" id="PR01162">
    <property type="entry name" value="ALPHATUBULIN"/>
</dbReference>
<name>A0A2U1KWX1_ARTAN</name>
<organism evidence="3 4">
    <name type="scientific">Artemisia annua</name>
    <name type="common">Sweet wormwood</name>
    <dbReference type="NCBI Taxonomy" id="35608"/>
    <lineage>
        <taxon>Eukaryota</taxon>
        <taxon>Viridiplantae</taxon>
        <taxon>Streptophyta</taxon>
        <taxon>Embryophyta</taxon>
        <taxon>Tracheophyta</taxon>
        <taxon>Spermatophyta</taxon>
        <taxon>Magnoliopsida</taxon>
        <taxon>eudicotyledons</taxon>
        <taxon>Gunneridae</taxon>
        <taxon>Pentapetalae</taxon>
        <taxon>asterids</taxon>
        <taxon>campanulids</taxon>
        <taxon>Asterales</taxon>
        <taxon>Asteraceae</taxon>
        <taxon>Asteroideae</taxon>
        <taxon>Anthemideae</taxon>
        <taxon>Artemisiinae</taxon>
        <taxon>Artemisia</taxon>
    </lineage>
</organism>
<dbReference type="AlphaFoldDB" id="A0A2U1KWX1"/>
<keyword evidence="4" id="KW-1185">Reference proteome</keyword>
<dbReference type="InterPro" id="IPR008280">
    <property type="entry name" value="Tub_FtsZ_C"/>
</dbReference>
<dbReference type="GO" id="GO:0005525">
    <property type="term" value="F:GTP binding"/>
    <property type="evidence" value="ECO:0007669"/>
    <property type="project" value="UniProtKB-KW"/>
</dbReference>
<dbReference type="InterPro" id="IPR037103">
    <property type="entry name" value="Tubulin/FtsZ-like_C"/>
</dbReference>
<keyword evidence="1" id="KW-0547">Nucleotide-binding</keyword>
<reference evidence="3 4" key="1">
    <citation type="journal article" date="2018" name="Mol. Plant">
        <title>The genome of Artemisia annua provides insight into the evolution of Asteraceae family and artemisinin biosynthesis.</title>
        <authorList>
            <person name="Shen Q."/>
            <person name="Zhang L."/>
            <person name="Liao Z."/>
            <person name="Wang S."/>
            <person name="Yan T."/>
            <person name="Shi P."/>
            <person name="Liu M."/>
            <person name="Fu X."/>
            <person name="Pan Q."/>
            <person name="Wang Y."/>
            <person name="Lv Z."/>
            <person name="Lu X."/>
            <person name="Zhang F."/>
            <person name="Jiang W."/>
            <person name="Ma Y."/>
            <person name="Chen M."/>
            <person name="Hao X."/>
            <person name="Li L."/>
            <person name="Tang Y."/>
            <person name="Lv G."/>
            <person name="Zhou Y."/>
            <person name="Sun X."/>
            <person name="Brodelius P.E."/>
            <person name="Rose J.K.C."/>
            <person name="Tang K."/>
        </authorList>
    </citation>
    <scope>NUCLEOTIDE SEQUENCE [LARGE SCALE GENOMIC DNA]</scope>
    <source>
        <strain evidence="4">cv. Huhao1</strain>
        <tissue evidence="3">Leaf</tissue>
    </source>
</reference>
<comment type="caution">
    <text evidence="3">The sequence shown here is derived from an EMBL/GenBank/DDBJ whole genome shotgun (WGS) entry which is preliminary data.</text>
</comment>
<evidence type="ECO:0000256" key="2">
    <source>
        <dbReference type="ARBA" id="ARBA00023134"/>
    </source>
</evidence>
<evidence type="ECO:0000313" key="3">
    <source>
        <dbReference type="EMBL" id="PWA41255.1"/>
    </source>
</evidence>
<protein>
    <submittedName>
        <fullName evidence="3">Tubulin alpha-5 chain</fullName>
    </submittedName>
</protein>
<dbReference type="InterPro" id="IPR002452">
    <property type="entry name" value="Alpha_tubulin"/>
</dbReference>
<evidence type="ECO:0000313" key="4">
    <source>
        <dbReference type="Proteomes" id="UP000245207"/>
    </source>
</evidence>
<dbReference type="GO" id="GO:0005874">
    <property type="term" value="C:microtubule"/>
    <property type="evidence" value="ECO:0007669"/>
    <property type="project" value="InterPro"/>
</dbReference>
<proteinExistence type="predicted"/>
<keyword evidence="2" id="KW-0342">GTP-binding</keyword>
<gene>
    <name evidence="3" type="ORF">CTI12_AA555260</name>
</gene>
<dbReference type="GO" id="GO:0005200">
    <property type="term" value="F:structural constituent of cytoskeleton"/>
    <property type="evidence" value="ECO:0007669"/>
    <property type="project" value="InterPro"/>
</dbReference>
<dbReference type="GO" id="GO:0007017">
    <property type="term" value="P:microtubule-based process"/>
    <property type="evidence" value="ECO:0007669"/>
    <property type="project" value="InterPro"/>
</dbReference>